<keyword evidence="2" id="KW-1185">Reference proteome</keyword>
<evidence type="ECO:0000313" key="2">
    <source>
        <dbReference type="Proteomes" id="UP001470230"/>
    </source>
</evidence>
<reference evidence="1 2" key="1">
    <citation type="submission" date="2024-04" db="EMBL/GenBank/DDBJ databases">
        <title>Tritrichomonas musculus Genome.</title>
        <authorList>
            <person name="Alves-Ferreira E."/>
            <person name="Grigg M."/>
            <person name="Lorenzi H."/>
            <person name="Galac M."/>
        </authorList>
    </citation>
    <scope>NUCLEOTIDE SEQUENCE [LARGE SCALE GENOMIC DNA]</scope>
    <source>
        <strain evidence="1 2">EAF2021</strain>
    </source>
</reference>
<gene>
    <name evidence="1" type="ORF">M9Y10_013254</name>
</gene>
<proteinExistence type="predicted"/>
<evidence type="ECO:0000313" key="1">
    <source>
        <dbReference type="EMBL" id="KAK8858153.1"/>
    </source>
</evidence>
<organism evidence="1 2">
    <name type="scientific">Tritrichomonas musculus</name>
    <dbReference type="NCBI Taxonomy" id="1915356"/>
    <lineage>
        <taxon>Eukaryota</taxon>
        <taxon>Metamonada</taxon>
        <taxon>Parabasalia</taxon>
        <taxon>Tritrichomonadida</taxon>
        <taxon>Tritrichomonadidae</taxon>
        <taxon>Tritrichomonas</taxon>
    </lineage>
</organism>
<accession>A0ABR2I7U0</accession>
<dbReference type="EMBL" id="JAPFFF010000019">
    <property type="protein sequence ID" value="KAK8858153.1"/>
    <property type="molecule type" value="Genomic_DNA"/>
</dbReference>
<protein>
    <submittedName>
        <fullName evidence="1">Uncharacterized protein</fullName>
    </submittedName>
</protein>
<comment type="caution">
    <text evidence="1">The sequence shown here is derived from an EMBL/GenBank/DDBJ whole genome shotgun (WGS) entry which is preliminary data.</text>
</comment>
<dbReference type="Proteomes" id="UP001470230">
    <property type="component" value="Unassembled WGS sequence"/>
</dbReference>
<name>A0ABR2I7U0_9EUKA</name>
<sequence>MTIAKPDPEGKLNENVPATLGTLAADWVEKIIDKYLALEPEMKWANDVIWNSMPLKGKIKTKNLGFLV</sequence>